<sequence>MSLFGSSPPGEAPSMESSFARSRQSLFDDDEATTTPSQPNSLFNDDDMGSGARSPWDMPTPRKQQTRADLLKSLLPASDVPDSYIDTFDVVVREDGSAGSNVSSRGVARTLAAAKLAADQQARINNIIMAGGEDVSLGRNEFNVLLALIGLAQEGENVSLDGVDERRRDLPKPKLPGLADNAPVLPNTAELAAKPPQRPVTPPSASQSPPPKQQPKSANRVTTMNYPEDPWNTPELHKTHSHGPDPPRTNGTSMTNPIPNGSEPFGTSPSESLPRRTTSSFTTNTAASGAGDPRQNSTGMGQTSAGGWDFFSGGQQPVGGFNPSAAGEQVTSPFGAGGGEGGLGFGGDQPQRQASRSLGGGGRPTSTVDENIVVTLMPEKEGIFMFQHHNYEVSSTRRGSKVVRRYSDFVWLLDCLHKRYPFRVLPLLPPKRVAVNGNHLSNDGAFIEKRRRGLARFLNALVRHPVLGQEQLVIMFLTVPTELSVWRKQATISVQDEFADRALPPGLEESLSPQLNDLFEKTRSGVRRSAELYINVCNIMDRLSKRSEGVAADHARIALALTSLTETSEETYATDTSEVAVLNEGLVSMSTHLRTAQSLLEDEAKAWDQGVLEDLKRQRDALVSVRDLFDRRERLDRDNIPQLERRIQSNETKLANLRAKPEGLVKPGEIEKVVEAIIKVRIRPSLDHETLQPRPTNIADSLQDKESIVTQHNRSVFVKECLRDELVYFQQTQYHVSRWNQDWAQERVKYAEMLADNWRRLLDELDGMPLGD</sequence>
<evidence type="ECO:0000313" key="13">
    <source>
        <dbReference type="Proteomes" id="UP000319257"/>
    </source>
</evidence>
<dbReference type="PROSITE" id="PS50195">
    <property type="entry name" value="PX"/>
    <property type="match status" value="1"/>
</dbReference>
<dbReference type="InterPro" id="IPR036871">
    <property type="entry name" value="PX_dom_sf"/>
</dbReference>
<evidence type="ECO:0000256" key="7">
    <source>
        <dbReference type="ARBA" id="ARBA00022490"/>
    </source>
</evidence>
<reference evidence="12 13" key="1">
    <citation type="submission" date="2019-06" db="EMBL/GenBank/DDBJ databases">
        <title>Draft genome sequence of the filamentous fungus Phialemoniopsis curvata isolated from diesel fuel.</title>
        <authorList>
            <person name="Varaljay V.A."/>
            <person name="Lyon W.J."/>
            <person name="Crouch A.L."/>
            <person name="Drake C.E."/>
            <person name="Hollomon J.M."/>
            <person name="Nadeau L.J."/>
            <person name="Nunn H.S."/>
            <person name="Stevenson B.S."/>
            <person name="Bojanowski C.L."/>
            <person name="Crookes-Goodson W.J."/>
        </authorList>
    </citation>
    <scope>NUCLEOTIDE SEQUENCE [LARGE SCALE GENOMIC DNA]</scope>
    <source>
        <strain evidence="12 13">D216</strain>
    </source>
</reference>
<keyword evidence="8" id="KW-0653">Protein transport</keyword>
<dbReference type="FunFam" id="3.30.1520.10:FF:000037">
    <property type="entry name" value="Sorting nexin mvp-1"/>
    <property type="match status" value="1"/>
</dbReference>
<evidence type="ECO:0000256" key="5">
    <source>
        <dbReference type="ARBA" id="ARBA00014268"/>
    </source>
</evidence>
<feature type="region of interest" description="Disordered" evidence="10">
    <location>
        <begin position="162"/>
        <end position="367"/>
    </location>
</feature>
<keyword evidence="7" id="KW-0963">Cytoplasm</keyword>
<evidence type="ECO:0000256" key="6">
    <source>
        <dbReference type="ARBA" id="ARBA00022448"/>
    </source>
</evidence>
<name>A0A507B8R6_9PEZI</name>
<feature type="compositionally biased region" description="Polar residues" evidence="10">
    <location>
        <begin position="33"/>
        <end position="43"/>
    </location>
</feature>
<evidence type="ECO:0000256" key="4">
    <source>
        <dbReference type="ARBA" id="ARBA00010883"/>
    </source>
</evidence>
<dbReference type="Pfam" id="PF19566">
    <property type="entry name" value="Snx8_BAR_dom"/>
    <property type="match status" value="2"/>
</dbReference>
<dbReference type="InterPro" id="IPR028662">
    <property type="entry name" value="SNX8/Mvp1"/>
</dbReference>
<dbReference type="Gene3D" id="1.20.1270.60">
    <property type="entry name" value="Arfaptin homology (AH) domain/BAR domain"/>
    <property type="match status" value="1"/>
</dbReference>
<keyword evidence="13" id="KW-1185">Reference proteome</keyword>
<dbReference type="FunCoup" id="A0A507B8R6">
    <property type="interactions" value="155"/>
</dbReference>
<dbReference type="CDD" id="cd07597">
    <property type="entry name" value="BAR_SNX8"/>
    <property type="match status" value="1"/>
</dbReference>
<dbReference type="RefSeq" id="XP_030994751.1">
    <property type="nucleotide sequence ID" value="XM_031141102.1"/>
</dbReference>
<keyword evidence="9" id="KW-0472">Membrane</keyword>
<feature type="compositionally biased region" description="Polar residues" evidence="10">
    <location>
        <begin position="294"/>
        <end position="305"/>
    </location>
</feature>
<evidence type="ECO:0000256" key="2">
    <source>
        <dbReference type="ARBA" id="ARBA00004287"/>
    </source>
</evidence>
<proteinExistence type="inferred from homology"/>
<dbReference type="Pfam" id="PF00787">
    <property type="entry name" value="PX"/>
    <property type="match status" value="1"/>
</dbReference>
<feature type="region of interest" description="Disordered" evidence="10">
    <location>
        <begin position="1"/>
        <end position="64"/>
    </location>
</feature>
<dbReference type="InterPro" id="IPR045734">
    <property type="entry name" value="Snx8_BAR_dom"/>
</dbReference>
<dbReference type="InterPro" id="IPR035704">
    <property type="entry name" value="SNX8/Mvp1_PX"/>
</dbReference>
<dbReference type="GO" id="GO:0006623">
    <property type="term" value="P:protein targeting to vacuole"/>
    <property type="evidence" value="ECO:0007669"/>
    <property type="project" value="TreeGrafter"/>
</dbReference>
<dbReference type="GO" id="GO:0005768">
    <property type="term" value="C:endosome"/>
    <property type="evidence" value="ECO:0007669"/>
    <property type="project" value="TreeGrafter"/>
</dbReference>
<protein>
    <recommendedName>
        <fullName evidence="5">Sorting nexin MVP1</fullName>
    </recommendedName>
</protein>
<organism evidence="12 13">
    <name type="scientific">Thyridium curvatum</name>
    <dbReference type="NCBI Taxonomy" id="1093900"/>
    <lineage>
        <taxon>Eukaryota</taxon>
        <taxon>Fungi</taxon>
        <taxon>Dikarya</taxon>
        <taxon>Ascomycota</taxon>
        <taxon>Pezizomycotina</taxon>
        <taxon>Sordariomycetes</taxon>
        <taxon>Sordariomycetidae</taxon>
        <taxon>Thyridiales</taxon>
        <taxon>Thyridiaceae</taxon>
        <taxon>Thyridium</taxon>
    </lineage>
</organism>
<evidence type="ECO:0000313" key="12">
    <source>
        <dbReference type="EMBL" id="TPX13040.1"/>
    </source>
</evidence>
<evidence type="ECO:0000256" key="3">
    <source>
        <dbReference type="ARBA" id="ARBA00004496"/>
    </source>
</evidence>
<feature type="compositionally biased region" description="Pro residues" evidence="10">
    <location>
        <begin position="196"/>
        <end position="213"/>
    </location>
</feature>
<feature type="domain" description="PX" evidence="11">
    <location>
        <begin position="369"/>
        <end position="483"/>
    </location>
</feature>
<dbReference type="SMART" id="SM00312">
    <property type="entry name" value="PX"/>
    <property type="match status" value="1"/>
</dbReference>
<dbReference type="AlphaFoldDB" id="A0A507B8R6"/>
<keyword evidence="6" id="KW-0813">Transport</keyword>
<dbReference type="Proteomes" id="UP000319257">
    <property type="component" value="Unassembled WGS sequence"/>
</dbReference>
<dbReference type="InParanoid" id="A0A507B8R6"/>
<feature type="compositionally biased region" description="Basic and acidic residues" evidence="10">
    <location>
        <begin position="163"/>
        <end position="172"/>
    </location>
</feature>
<dbReference type="InterPro" id="IPR001683">
    <property type="entry name" value="PX_dom"/>
</dbReference>
<comment type="subcellular location">
    <subcellularLocation>
        <location evidence="3">Cytoplasm</location>
    </subcellularLocation>
    <subcellularLocation>
        <location evidence="2">Membrane</location>
        <topology evidence="2">Peripheral membrane protein</topology>
        <orientation evidence="2">Cytoplasmic side</orientation>
    </subcellularLocation>
</comment>
<accession>A0A507B8R6</accession>
<evidence type="ECO:0000256" key="10">
    <source>
        <dbReference type="SAM" id="MobiDB-lite"/>
    </source>
</evidence>
<gene>
    <name evidence="12" type="ORF">E0L32_006466</name>
</gene>
<dbReference type="GO" id="GO:0032266">
    <property type="term" value="F:phosphatidylinositol-3-phosphate binding"/>
    <property type="evidence" value="ECO:0007669"/>
    <property type="project" value="TreeGrafter"/>
</dbReference>
<comment type="caution">
    <text evidence="12">The sequence shown here is derived from an EMBL/GenBank/DDBJ whole genome shotgun (WGS) entry which is preliminary data.</text>
</comment>
<evidence type="ECO:0000256" key="9">
    <source>
        <dbReference type="ARBA" id="ARBA00023136"/>
    </source>
</evidence>
<evidence type="ECO:0000259" key="11">
    <source>
        <dbReference type="PROSITE" id="PS50195"/>
    </source>
</evidence>
<feature type="compositionally biased region" description="Polar residues" evidence="10">
    <location>
        <begin position="249"/>
        <end position="271"/>
    </location>
</feature>
<feature type="compositionally biased region" description="Polar residues" evidence="10">
    <location>
        <begin position="15"/>
        <end position="25"/>
    </location>
</feature>
<dbReference type="SUPFAM" id="SSF64268">
    <property type="entry name" value="PX domain"/>
    <property type="match status" value="1"/>
</dbReference>
<dbReference type="CDD" id="cd06866">
    <property type="entry name" value="PX_SNX8_Mvp1p_like"/>
    <property type="match status" value="1"/>
</dbReference>
<dbReference type="GO" id="GO:0042147">
    <property type="term" value="P:retrograde transport, endosome to Golgi"/>
    <property type="evidence" value="ECO:0007669"/>
    <property type="project" value="InterPro"/>
</dbReference>
<comment type="function">
    <text evidence="1">Required for vacuolar protein sorting.</text>
</comment>
<dbReference type="EMBL" id="SKBQ01000037">
    <property type="protein sequence ID" value="TPX13040.1"/>
    <property type="molecule type" value="Genomic_DNA"/>
</dbReference>
<dbReference type="GO" id="GO:0005829">
    <property type="term" value="C:cytosol"/>
    <property type="evidence" value="ECO:0007669"/>
    <property type="project" value="GOC"/>
</dbReference>
<feature type="compositionally biased region" description="Gly residues" evidence="10">
    <location>
        <begin position="335"/>
        <end position="347"/>
    </location>
</feature>
<feature type="compositionally biased region" description="Basic and acidic residues" evidence="10">
    <location>
        <begin position="235"/>
        <end position="245"/>
    </location>
</feature>
<evidence type="ECO:0000256" key="8">
    <source>
        <dbReference type="ARBA" id="ARBA00022927"/>
    </source>
</evidence>
<dbReference type="STRING" id="1093900.A0A507B8R6"/>
<dbReference type="PANTHER" id="PTHR47554">
    <property type="entry name" value="SORTING NEXIN MVP1"/>
    <property type="match status" value="1"/>
</dbReference>
<feature type="compositionally biased region" description="Low complexity" evidence="10">
    <location>
        <begin position="277"/>
        <end position="290"/>
    </location>
</feature>
<dbReference type="InterPro" id="IPR027267">
    <property type="entry name" value="AH/BAR_dom_sf"/>
</dbReference>
<dbReference type="PANTHER" id="PTHR47554:SF1">
    <property type="entry name" value="SORTING NEXIN MVP1"/>
    <property type="match status" value="1"/>
</dbReference>
<comment type="similarity">
    <text evidence="4">Belongs to the sorting nexin family.</text>
</comment>
<dbReference type="GeneID" id="41973913"/>
<dbReference type="Gene3D" id="3.30.1520.10">
    <property type="entry name" value="Phox-like domain"/>
    <property type="match status" value="1"/>
</dbReference>
<dbReference type="GO" id="GO:0016020">
    <property type="term" value="C:membrane"/>
    <property type="evidence" value="ECO:0007669"/>
    <property type="project" value="UniProtKB-SubCell"/>
</dbReference>
<evidence type="ECO:0000256" key="1">
    <source>
        <dbReference type="ARBA" id="ARBA00002474"/>
    </source>
</evidence>
<dbReference type="OrthoDB" id="10064318at2759"/>